<keyword evidence="3" id="KW-1185">Reference proteome</keyword>
<gene>
    <name evidence="2" type="ORF">NGRA_2835</name>
</gene>
<accession>A0A9P6GVU9</accession>
<feature type="compositionally biased region" description="Polar residues" evidence="1">
    <location>
        <begin position="17"/>
        <end position="29"/>
    </location>
</feature>
<organism evidence="2 3">
    <name type="scientific">Nosema granulosis</name>
    <dbReference type="NCBI Taxonomy" id="83296"/>
    <lineage>
        <taxon>Eukaryota</taxon>
        <taxon>Fungi</taxon>
        <taxon>Fungi incertae sedis</taxon>
        <taxon>Microsporidia</taxon>
        <taxon>Nosematidae</taxon>
        <taxon>Nosema</taxon>
    </lineage>
</organism>
<dbReference type="AlphaFoldDB" id="A0A9P6GVU9"/>
<protein>
    <submittedName>
        <fullName evidence="2">Uncharacterized protein</fullName>
    </submittedName>
</protein>
<sequence>MESKNNKHFYMKHDKMSSSSINASDLTMQKGTQSNRTATYYKRLGPLHLTNPMEAKQIKSTYKSLTFTTKIDGISLAEPPQIKIHMFTDPNVQDHSNGVKKYAS</sequence>
<dbReference type="Proteomes" id="UP000740883">
    <property type="component" value="Unassembled WGS sequence"/>
</dbReference>
<proteinExistence type="predicted"/>
<evidence type="ECO:0000313" key="3">
    <source>
        <dbReference type="Proteomes" id="UP000740883"/>
    </source>
</evidence>
<feature type="compositionally biased region" description="Basic and acidic residues" evidence="1">
    <location>
        <begin position="1"/>
        <end position="16"/>
    </location>
</feature>
<feature type="region of interest" description="Disordered" evidence="1">
    <location>
        <begin position="1"/>
        <end position="29"/>
    </location>
</feature>
<dbReference type="EMBL" id="SBJO01000410">
    <property type="protein sequence ID" value="KAF9761136.1"/>
    <property type="molecule type" value="Genomic_DNA"/>
</dbReference>
<evidence type="ECO:0000313" key="2">
    <source>
        <dbReference type="EMBL" id="KAF9761136.1"/>
    </source>
</evidence>
<reference evidence="2 3" key="1">
    <citation type="journal article" date="2020" name="Genome Biol. Evol.">
        <title>Comparative genomics of strictly vertically transmitted, feminizing microsporidia endosymbionts of amphipod crustaceans.</title>
        <authorList>
            <person name="Cormier A."/>
            <person name="Chebbi M.A."/>
            <person name="Giraud I."/>
            <person name="Wattier R."/>
            <person name="Teixeira M."/>
            <person name="Gilbert C."/>
            <person name="Rigaud T."/>
            <person name="Cordaux R."/>
        </authorList>
    </citation>
    <scope>NUCLEOTIDE SEQUENCE [LARGE SCALE GENOMIC DNA]</scope>
    <source>
        <strain evidence="2 3">Ou3-Ou53</strain>
    </source>
</reference>
<evidence type="ECO:0000256" key="1">
    <source>
        <dbReference type="SAM" id="MobiDB-lite"/>
    </source>
</evidence>
<name>A0A9P6GVU9_9MICR</name>
<comment type="caution">
    <text evidence="2">The sequence shown here is derived from an EMBL/GenBank/DDBJ whole genome shotgun (WGS) entry which is preliminary data.</text>
</comment>